<gene>
    <name evidence="2" type="ORF">ENSA5_54240</name>
</gene>
<dbReference type="EMBL" id="PVNK01000238">
    <property type="protein sequence ID" value="PRP91548.1"/>
    <property type="molecule type" value="Genomic_DNA"/>
</dbReference>
<keyword evidence="1" id="KW-0812">Transmembrane</keyword>
<keyword evidence="1" id="KW-0472">Membrane</keyword>
<name>A0A2S9XF99_9BACT</name>
<dbReference type="PROSITE" id="PS51257">
    <property type="entry name" value="PROKAR_LIPOPROTEIN"/>
    <property type="match status" value="1"/>
</dbReference>
<feature type="transmembrane region" description="Helical" evidence="1">
    <location>
        <begin position="280"/>
        <end position="300"/>
    </location>
</feature>
<dbReference type="AlphaFoldDB" id="A0A2S9XF99"/>
<evidence type="ECO:0000313" key="3">
    <source>
        <dbReference type="Proteomes" id="UP000237968"/>
    </source>
</evidence>
<feature type="transmembrane region" description="Helical" evidence="1">
    <location>
        <begin position="241"/>
        <end position="260"/>
    </location>
</feature>
<reference evidence="2 3" key="1">
    <citation type="submission" date="2018-03" db="EMBL/GenBank/DDBJ databases">
        <title>Draft Genome Sequences of the Obligatory Marine Myxobacteria Enhygromyxa salina SWB005.</title>
        <authorList>
            <person name="Poehlein A."/>
            <person name="Moghaddam J.A."/>
            <person name="Harms H."/>
            <person name="Alanjari M."/>
            <person name="Koenig G.M."/>
            <person name="Daniel R."/>
            <person name="Schaeberle T.F."/>
        </authorList>
    </citation>
    <scope>NUCLEOTIDE SEQUENCE [LARGE SCALE GENOMIC DNA]</scope>
    <source>
        <strain evidence="2 3">SWB005</strain>
    </source>
</reference>
<protein>
    <submittedName>
        <fullName evidence="2">Uncharacterized protein</fullName>
    </submittedName>
</protein>
<feature type="transmembrane region" description="Helical" evidence="1">
    <location>
        <begin position="211"/>
        <end position="229"/>
    </location>
</feature>
<organism evidence="2 3">
    <name type="scientific">Enhygromyxa salina</name>
    <dbReference type="NCBI Taxonomy" id="215803"/>
    <lineage>
        <taxon>Bacteria</taxon>
        <taxon>Pseudomonadati</taxon>
        <taxon>Myxococcota</taxon>
        <taxon>Polyangia</taxon>
        <taxon>Nannocystales</taxon>
        <taxon>Nannocystaceae</taxon>
        <taxon>Enhygromyxa</taxon>
    </lineage>
</organism>
<evidence type="ECO:0000256" key="1">
    <source>
        <dbReference type="SAM" id="Phobius"/>
    </source>
</evidence>
<feature type="transmembrane region" description="Helical" evidence="1">
    <location>
        <begin position="136"/>
        <end position="153"/>
    </location>
</feature>
<feature type="transmembrane region" description="Helical" evidence="1">
    <location>
        <begin position="158"/>
        <end position="175"/>
    </location>
</feature>
<keyword evidence="3" id="KW-1185">Reference proteome</keyword>
<sequence length="308" mass="32154">MLVVSRALVITALVGVIVACVGALLSAGAPTREAAVEAMAARSLDELGLLAGVADDEGELLREEPLGVEVISDGGPLWAVDSVERAVGASPYFALANSPHLLRTEIIDERGAIALQLHLWRGGWELREPEPLRARVAPWAAVVAGLFGAALALFTRRLSVGIAGAGALAQLGLALDPLPRHLFPPRGLLDAWANGPLFGRLVPMIRQMSSLQLGIVAAALAASLVLVAFDHRRTRGRDGDVGLGPASLAALLGTLGALAWVEAASRGSLFAACDLRVGAYFGWLALAGLLVAWLPALHLAREAWRAKN</sequence>
<comment type="caution">
    <text evidence="2">The sequence shown here is derived from an EMBL/GenBank/DDBJ whole genome shotgun (WGS) entry which is preliminary data.</text>
</comment>
<proteinExistence type="predicted"/>
<keyword evidence="1" id="KW-1133">Transmembrane helix</keyword>
<accession>A0A2S9XF99</accession>
<evidence type="ECO:0000313" key="2">
    <source>
        <dbReference type="EMBL" id="PRP91548.1"/>
    </source>
</evidence>
<dbReference type="Proteomes" id="UP000237968">
    <property type="component" value="Unassembled WGS sequence"/>
</dbReference>